<evidence type="ECO:0000256" key="4">
    <source>
        <dbReference type="ARBA" id="ARBA00005432"/>
    </source>
</evidence>
<dbReference type="PANTHER" id="PTHR10291">
    <property type="entry name" value="DEHYDRODOLICHYL DIPHOSPHATE SYNTHASE FAMILY MEMBER"/>
    <property type="match status" value="1"/>
</dbReference>
<evidence type="ECO:0000313" key="14">
    <source>
        <dbReference type="Proteomes" id="UP000007110"/>
    </source>
</evidence>
<dbReference type="OrthoDB" id="4173905at2759"/>
<dbReference type="GO" id="GO:0045547">
    <property type="term" value="F:ditrans,polycis-polyprenyl diphosphate synthase [(2E,6E)-farnesyl diphosphate specific] activity"/>
    <property type="evidence" value="ECO:0007669"/>
    <property type="project" value="UniProtKB-EC"/>
</dbReference>
<dbReference type="AlphaFoldDB" id="A0A7M7PDR9"/>
<evidence type="ECO:0000256" key="5">
    <source>
        <dbReference type="ARBA" id="ARBA00022679"/>
    </source>
</evidence>
<reference evidence="13" key="2">
    <citation type="submission" date="2021-01" db="UniProtKB">
        <authorList>
            <consortium name="EnsemblMetazoa"/>
        </authorList>
    </citation>
    <scope>IDENTIFICATION</scope>
</reference>
<dbReference type="GO" id="GO:0005789">
    <property type="term" value="C:endoplasmic reticulum membrane"/>
    <property type="evidence" value="ECO:0007669"/>
    <property type="project" value="UniProtKB-SubCell"/>
</dbReference>
<keyword evidence="6" id="KW-0256">Endoplasmic reticulum</keyword>
<keyword evidence="14" id="KW-1185">Reference proteome</keyword>
<dbReference type="HAMAP" id="MF_01139">
    <property type="entry name" value="ISPT"/>
    <property type="match status" value="1"/>
</dbReference>
<comment type="similarity">
    <text evidence="4 12">Belongs to the UPP synthase family.</text>
</comment>
<dbReference type="PROSITE" id="PS01066">
    <property type="entry name" value="UPP_SYNTHASE"/>
    <property type="match status" value="1"/>
</dbReference>
<evidence type="ECO:0000256" key="3">
    <source>
        <dbReference type="ARBA" id="ARBA00004922"/>
    </source>
</evidence>
<dbReference type="EnsemblMetazoa" id="XM_030994449">
    <property type="protein sequence ID" value="XP_030850309"/>
    <property type="gene ID" value="LOC591381"/>
</dbReference>
<comment type="subunit">
    <text evidence="11">Forms an active dehydrodolichyl diphosphate synthase complex with NUS1.</text>
</comment>
<evidence type="ECO:0000256" key="8">
    <source>
        <dbReference type="ARBA" id="ARBA00023136"/>
    </source>
</evidence>
<dbReference type="Pfam" id="PF01255">
    <property type="entry name" value="Prenyltransf"/>
    <property type="match status" value="1"/>
</dbReference>
<dbReference type="Proteomes" id="UP000007110">
    <property type="component" value="Unassembled WGS sequence"/>
</dbReference>
<evidence type="ECO:0000256" key="2">
    <source>
        <dbReference type="ARBA" id="ARBA00004406"/>
    </source>
</evidence>
<dbReference type="GeneID" id="591381"/>
<reference evidence="14" key="1">
    <citation type="submission" date="2015-02" db="EMBL/GenBank/DDBJ databases">
        <title>Genome sequencing for Strongylocentrotus purpuratus.</title>
        <authorList>
            <person name="Murali S."/>
            <person name="Liu Y."/>
            <person name="Vee V."/>
            <person name="English A."/>
            <person name="Wang M."/>
            <person name="Skinner E."/>
            <person name="Han Y."/>
            <person name="Muzny D.M."/>
            <person name="Worley K.C."/>
            <person name="Gibbs R.A."/>
        </authorList>
    </citation>
    <scope>NUCLEOTIDE SEQUENCE</scope>
</reference>
<comment type="cofactor">
    <cofactor evidence="1">
        <name>Mg(2+)</name>
        <dbReference type="ChEBI" id="CHEBI:18420"/>
    </cofactor>
</comment>
<dbReference type="FunFam" id="3.40.1180.10:FF:000002">
    <property type="entry name" value="Alkyl transferase"/>
    <property type="match status" value="1"/>
</dbReference>
<dbReference type="InParanoid" id="A0A7M7PDR9"/>
<organism evidence="13 14">
    <name type="scientific">Strongylocentrotus purpuratus</name>
    <name type="common">Purple sea urchin</name>
    <dbReference type="NCBI Taxonomy" id="7668"/>
    <lineage>
        <taxon>Eukaryota</taxon>
        <taxon>Metazoa</taxon>
        <taxon>Echinodermata</taxon>
        <taxon>Eleutherozoa</taxon>
        <taxon>Echinozoa</taxon>
        <taxon>Echinoidea</taxon>
        <taxon>Euechinoidea</taxon>
        <taxon>Echinacea</taxon>
        <taxon>Camarodonta</taxon>
        <taxon>Echinidea</taxon>
        <taxon>Strongylocentrotidae</taxon>
        <taxon>Strongylocentrotus</taxon>
    </lineage>
</organism>
<evidence type="ECO:0000256" key="12">
    <source>
        <dbReference type="RuleBase" id="RU363018"/>
    </source>
</evidence>
<dbReference type="InterPro" id="IPR001441">
    <property type="entry name" value="UPP_synth-like"/>
</dbReference>
<dbReference type="GO" id="GO:0016094">
    <property type="term" value="P:polyprenol biosynthetic process"/>
    <property type="evidence" value="ECO:0000318"/>
    <property type="project" value="GO_Central"/>
</dbReference>
<evidence type="ECO:0000256" key="9">
    <source>
        <dbReference type="ARBA" id="ARBA00047353"/>
    </source>
</evidence>
<keyword evidence="8" id="KW-0472">Membrane</keyword>
<dbReference type="SUPFAM" id="SSF64005">
    <property type="entry name" value="Undecaprenyl diphosphate synthase"/>
    <property type="match status" value="1"/>
</dbReference>
<dbReference type="EC" id="2.5.1.-" evidence="12"/>
<comment type="pathway">
    <text evidence="3">Protein modification; protein glycosylation.</text>
</comment>
<evidence type="ECO:0000256" key="1">
    <source>
        <dbReference type="ARBA" id="ARBA00001946"/>
    </source>
</evidence>
<comment type="subcellular location">
    <subcellularLocation>
        <location evidence="2">Endoplasmic reticulum membrane</location>
        <topology evidence="2">Peripheral membrane protein</topology>
    </subcellularLocation>
</comment>
<accession>A0A7M7PDR9</accession>
<keyword evidence="5 12" id="KW-0808">Transferase</keyword>
<dbReference type="Gene3D" id="3.40.1180.10">
    <property type="entry name" value="Decaprenyl diphosphate synthase-like"/>
    <property type="match status" value="1"/>
</dbReference>
<dbReference type="CDD" id="cd00475">
    <property type="entry name" value="Cis_IPPS"/>
    <property type="match status" value="1"/>
</dbReference>
<dbReference type="CTD" id="79947"/>
<dbReference type="OMA" id="FDRRDLW"/>
<evidence type="ECO:0000313" key="13">
    <source>
        <dbReference type="EnsemblMetazoa" id="XP_030850309"/>
    </source>
</evidence>
<sequence length="377" mass="43395">MDPDLSKSNEHWIEASAATSEWFPEKQYQAQKTWLQSFCLRVLKCGPVPQHVAFIMDGNRRFAKKKSVQTLEGHSLGFEKLAETLQWCLDLGITEVTVYAFSIENFKRSRQEVDGLMELARKKFLRLLEEKDQIMKHGVCVQVIGDLNLLPRDVQEVVAEAMFISRNNTRATLNVCLAYTSRQEMANAVKEVALGVEEGILEPSDVSEELLEECLYTHRCKDPELLVRTSGEVRLSDFLLWQSGYSVLSFVEVLWPEFSIWHLFAAVLHYQTKYNAVQRAKEAMLDNRRRAVLESDHRCVLAQSNTSKETTLSDRKETSLSDHIAMPSNDDAFHKRLSKYRNDRESRIAKFLGALNKRREDFLMSLLPERTLCQIVA</sequence>
<keyword evidence="7" id="KW-0460">Magnesium</keyword>
<name>A0A7M7PDR9_STRPU</name>
<comment type="catalytic activity">
    <reaction evidence="9">
        <text>n isopentenyl diphosphate + (2E,6E)-farnesyl diphosphate = a di-trans,poly-cis-polyprenyl diphosphate + n diphosphate</text>
        <dbReference type="Rhea" id="RHEA:53008"/>
        <dbReference type="Rhea" id="RHEA-COMP:19494"/>
        <dbReference type="ChEBI" id="CHEBI:33019"/>
        <dbReference type="ChEBI" id="CHEBI:128769"/>
        <dbReference type="ChEBI" id="CHEBI:136960"/>
        <dbReference type="ChEBI" id="CHEBI:175763"/>
        <dbReference type="EC" id="2.5.1.87"/>
    </reaction>
</comment>
<dbReference type="InterPro" id="IPR018520">
    <property type="entry name" value="UPP_synth-like_CS"/>
</dbReference>
<dbReference type="GO" id="GO:0005783">
    <property type="term" value="C:endoplasmic reticulum"/>
    <property type="evidence" value="ECO:0000318"/>
    <property type="project" value="GO_Central"/>
</dbReference>
<evidence type="ECO:0000256" key="11">
    <source>
        <dbReference type="ARBA" id="ARBA00064670"/>
    </source>
</evidence>
<evidence type="ECO:0000256" key="10">
    <source>
        <dbReference type="ARBA" id="ARBA00058504"/>
    </source>
</evidence>
<dbReference type="NCBIfam" id="TIGR00055">
    <property type="entry name" value="uppS"/>
    <property type="match status" value="1"/>
</dbReference>
<proteinExistence type="inferred from homology"/>
<protein>
    <recommendedName>
        <fullName evidence="12">Alkyl transferase</fullName>
        <ecNumber evidence="12">2.5.1.-</ecNumber>
    </recommendedName>
</protein>
<dbReference type="RefSeq" id="XP_030850309.1">
    <property type="nucleotide sequence ID" value="XM_030994449.1"/>
</dbReference>
<dbReference type="GO" id="GO:1904423">
    <property type="term" value="C:dehydrodolichyl diphosphate synthase complex"/>
    <property type="evidence" value="ECO:0000318"/>
    <property type="project" value="GO_Central"/>
</dbReference>
<evidence type="ECO:0000256" key="6">
    <source>
        <dbReference type="ARBA" id="ARBA00022824"/>
    </source>
</evidence>
<dbReference type="KEGG" id="spu:591381"/>
<dbReference type="InterPro" id="IPR036424">
    <property type="entry name" value="UPP_synth-like_sf"/>
</dbReference>
<dbReference type="PANTHER" id="PTHR10291:SF43">
    <property type="entry name" value="DEHYDRODOLICHYL DIPHOSPHATE SYNTHASE COMPLEX SUBUNIT DHDDS"/>
    <property type="match status" value="1"/>
</dbReference>
<evidence type="ECO:0000256" key="7">
    <source>
        <dbReference type="ARBA" id="ARBA00022842"/>
    </source>
</evidence>
<comment type="function">
    <text evidence="10">With NUS1, forms the dehydrodolichyl diphosphate synthase (DDS) complex, an essential component of the dolichol monophosphate (Dol-P) biosynthetic machinery. Adds multiple copies of isopentenyl pyrophosphate (IPP) to farnesyl pyrophosphate (FPP) to produce dehydrodolichyl diphosphate (Dedol-PP), a precursor of dolichol which is utilized as a sugar carrier in protein glycosylation in the endoplasmic reticulum (ER).</text>
</comment>